<comment type="similarity">
    <text evidence="1">Belongs to the Gfa family.</text>
</comment>
<evidence type="ECO:0000256" key="4">
    <source>
        <dbReference type="ARBA" id="ARBA00023239"/>
    </source>
</evidence>
<keyword evidence="3" id="KW-0862">Zinc</keyword>
<comment type="caution">
    <text evidence="7">The sequence shown here is derived from an EMBL/GenBank/DDBJ whole genome shotgun (WGS) entry which is preliminary data.</text>
</comment>
<gene>
    <name evidence="7" type="ORF">NUTIK01_13040</name>
</gene>
<name>A0ABQ6P5J1_9SPHN</name>
<dbReference type="Gene3D" id="3.90.1590.10">
    <property type="entry name" value="glutathione-dependent formaldehyde- activating enzyme (gfa)"/>
    <property type="match status" value="1"/>
</dbReference>
<organism evidence="7 8">
    <name type="scientific">Novosphingobium pituita</name>
    <dbReference type="NCBI Taxonomy" id="3056842"/>
    <lineage>
        <taxon>Bacteria</taxon>
        <taxon>Pseudomonadati</taxon>
        <taxon>Pseudomonadota</taxon>
        <taxon>Alphaproteobacteria</taxon>
        <taxon>Sphingomonadales</taxon>
        <taxon>Sphingomonadaceae</taxon>
        <taxon>Novosphingobium</taxon>
    </lineage>
</organism>
<dbReference type="Pfam" id="PF04828">
    <property type="entry name" value="GFA"/>
    <property type="match status" value="1"/>
</dbReference>
<feature type="compositionally biased region" description="Pro residues" evidence="5">
    <location>
        <begin position="134"/>
        <end position="147"/>
    </location>
</feature>
<feature type="region of interest" description="Disordered" evidence="5">
    <location>
        <begin position="124"/>
        <end position="147"/>
    </location>
</feature>
<dbReference type="SUPFAM" id="SSF51316">
    <property type="entry name" value="Mss4-like"/>
    <property type="match status" value="1"/>
</dbReference>
<dbReference type="PANTHER" id="PTHR33337">
    <property type="entry name" value="GFA DOMAIN-CONTAINING PROTEIN"/>
    <property type="match status" value="1"/>
</dbReference>
<reference evidence="7 8" key="1">
    <citation type="submission" date="2023-06" db="EMBL/GenBank/DDBJ databases">
        <title>Draft genome sequence of Novosphingobium sp. strain IK01.</title>
        <authorList>
            <person name="Hatamoto M."/>
            <person name="Ikarashi T."/>
            <person name="Yamaguchi T."/>
        </authorList>
    </citation>
    <scope>NUCLEOTIDE SEQUENCE [LARGE SCALE GENOMIC DNA]</scope>
    <source>
        <strain evidence="7 8">IK01</strain>
    </source>
</reference>
<keyword evidence="4" id="KW-0456">Lyase</keyword>
<feature type="domain" description="CENP-V/GFA" evidence="6">
    <location>
        <begin position="3"/>
        <end position="121"/>
    </location>
</feature>
<proteinExistence type="inferred from homology"/>
<dbReference type="PANTHER" id="PTHR33337:SF40">
    <property type="entry name" value="CENP-V_GFA DOMAIN-CONTAINING PROTEIN-RELATED"/>
    <property type="match status" value="1"/>
</dbReference>
<protein>
    <submittedName>
        <fullName evidence="7">GFA family protein</fullName>
    </submittedName>
</protein>
<keyword evidence="2" id="KW-0479">Metal-binding</keyword>
<sequence>MSFSGRCACGAVSATISASQPVTVRQCWCRQCQQAAAGGSTNNAIFPAEDVALTGTLGTFSYVAPSGNTLTQFFCPDCGTPVMAQSSGRMHLRTMRLGFLDPGHGLEPEMVIWTSEAPPWAQIDTRAQTFEGQPPAPQSPTPPVPAQ</sequence>
<dbReference type="Proteomes" id="UP001187221">
    <property type="component" value="Unassembled WGS sequence"/>
</dbReference>
<dbReference type="InterPro" id="IPR006913">
    <property type="entry name" value="CENP-V/GFA"/>
</dbReference>
<evidence type="ECO:0000256" key="3">
    <source>
        <dbReference type="ARBA" id="ARBA00022833"/>
    </source>
</evidence>
<dbReference type="RefSeq" id="WP_317974319.1">
    <property type="nucleotide sequence ID" value="NZ_BTFW01000001.1"/>
</dbReference>
<evidence type="ECO:0000313" key="7">
    <source>
        <dbReference type="EMBL" id="GMM60527.1"/>
    </source>
</evidence>
<evidence type="ECO:0000256" key="5">
    <source>
        <dbReference type="SAM" id="MobiDB-lite"/>
    </source>
</evidence>
<dbReference type="PROSITE" id="PS51891">
    <property type="entry name" value="CENP_V_GFA"/>
    <property type="match status" value="1"/>
</dbReference>
<accession>A0ABQ6P5J1</accession>
<evidence type="ECO:0000313" key="8">
    <source>
        <dbReference type="Proteomes" id="UP001187221"/>
    </source>
</evidence>
<dbReference type="EMBL" id="BTFW01000001">
    <property type="protein sequence ID" value="GMM60527.1"/>
    <property type="molecule type" value="Genomic_DNA"/>
</dbReference>
<keyword evidence="8" id="KW-1185">Reference proteome</keyword>
<dbReference type="InterPro" id="IPR011057">
    <property type="entry name" value="Mss4-like_sf"/>
</dbReference>
<evidence type="ECO:0000256" key="2">
    <source>
        <dbReference type="ARBA" id="ARBA00022723"/>
    </source>
</evidence>
<evidence type="ECO:0000256" key="1">
    <source>
        <dbReference type="ARBA" id="ARBA00005495"/>
    </source>
</evidence>
<evidence type="ECO:0000259" key="6">
    <source>
        <dbReference type="PROSITE" id="PS51891"/>
    </source>
</evidence>